<feature type="transmembrane region" description="Helical" evidence="1">
    <location>
        <begin position="42"/>
        <end position="62"/>
    </location>
</feature>
<keyword evidence="3" id="KW-1185">Reference proteome</keyword>
<proteinExistence type="predicted"/>
<reference evidence="2 3" key="1">
    <citation type="submission" date="2020-08" db="EMBL/GenBank/DDBJ databases">
        <authorList>
            <person name="Kim C.M."/>
        </authorList>
    </citation>
    <scope>NUCLEOTIDE SEQUENCE [LARGE SCALE GENOMIC DNA]</scope>
    <source>
        <strain evidence="2 3">SR9</strain>
    </source>
</reference>
<dbReference type="Proteomes" id="UP000581189">
    <property type="component" value="Unassembled WGS sequence"/>
</dbReference>
<evidence type="ECO:0000313" key="2">
    <source>
        <dbReference type="EMBL" id="MBB1521365.1"/>
    </source>
</evidence>
<organism evidence="2 3">
    <name type="scientific">Aquipseudomonas guryensis</name>
    <dbReference type="NCBI Taxonomy" id="2759165"/>
    <lineage>
        <taxon>Bacteria</taxon>
        <taxon>Pseudomonadati</taxon>
        <taxon>Pseudomonadota</taxon>
        <taxon>Gammaproteobacteria</taxon>
        <taxon>Pseudomonadales</taxon>
        <taxon>Pseudomonadaceae</taxon>
        <taxon>Aquipseudomonas</taxon>
    </lineage>
</organism>
<feature type="transmembrane region" description="Helical" evidence="1">
    <location>
        <begin position="99"/>
        <end position="117"/>
    </location>
</feature>
<keyword evidence="1" id="KW-1133">Transmembrane helix</keyword>
<sequence length="121" mass="13077">MNHLNFSIKIFLLLVGYIIAAFITKFIIMLPLANALQGGIESVYLSLVISIAVAGLCIGAICTKTIKNIPLYGALGLATLATTYKFFRPDFSPLPQVWFSTALIVTFASIMVGSYAAKRKA</sequence>
<keyword evidence="1" id="KW-0812">Transmembrane</keyword>
<evidence type="ECO:0000256" key="1">
    <source>
        <dbReference type="SAM" id="Phobius"/>
    </source>
</evidence>
<protein>
    <submittedName>
        <fullName evidence="2">Uncharacterized protein</fullName>
    </submittedName>
</protein>
<evidence type="ECO:0000313" key="3">
    <source>
        <dbReference type="Proteomes" id="UP000581189"/>
    </source>
</evidence>
<dbReference type="EMBL" id="JACJFN010000006">
    <property type="protein sequence ID" value="MBB1521365.1"/>
    <property type="molecule type" value="Genomic_DNA"/>
</dbReference>
<feature type="transmembrane region" description="Helical" evidence="1">
    <location>
        <begin position="12"/>
        <end position="36"/>
    </location>
</feature>
<comment type="caution">
    <text evidence="2">The sequence shown here is derived from an EMBL/GenBank/DDBJ whole genome shotgun (WGS) entry which is preliminary data.</text>
</comment>
<name>A0A7W4H5A4_9GAMM</name>
<gene>
    <name evidence="2" type="ORF">H3H45_19155</name>
</gene>
<dbReference type="AlphaFoldDB" id="A0A7W4H5A4"/>
<dbReference type="RefSeq" id="WP_182835299.1">
    <property type="nucleotide sequence ID" value="NZ_JACJFN010000006.1"/>
</dbReference>
<keyword evidence="1" id="KW-0472">Membrane</keyword>
<feature type="transmembrane region" description="Helical" evidence="1">
    <location>
        <begin position="69"/>
        <end position="87"/>
    </location>
</feature>
<accession>A0A7W4H5A4</accession>